<protein>
    <submittedName>
        <fullName evidence="2">Uncharacterized protein</fullName>
    </submittedName>
</protein>
<feature type="region of interest" description="Disordered" evidence="1">
    <location>
        <begin position="96"/>
        <end position="170"/>
    </location>
</feature>
<feature type="compositionally biased region" description="Acidic residues" evidence="1">
    <location>
        <begin position="161"/>
        <end position="170"/>
    </location>
</feature>
<proteinExistence type="predicted"/>
<accession>A0A1Q9CHA4</accession>
<gene>
    <name evidence="2" type="ORF">AK812_SmicGene37045</name>
</gene>
<sequence length="283" mass="30746">MRRRLVTGYNGGFSKINAFLIHSVREVLQATQIRFKDDLESLQVTLDAAETREFKSKPSFSDVVPVEAGNNFSRPRIGGWLRKAYAKTKMLDVFHKKGSNTGSGSGSLFGGSSPPNGVEVPPHGPRPRFSFLKGASGSSIFSSPKDAGSGLSLPASPKENPEEEERAELDLEAGNVDVDIEAKDEDDAEGVKNEANVLASQGAIPITTAAQRSRQRDTGTYLNLPAPNGHPRVAVNLLGTRTSPARTTSLPNYPEPPFDARCWADQADRRFSFILRVQRIPTL</sequence>
<name>A0A1Q9CHA4_SYMMI</name>
<evidence type="ECO:0000313" key="3">
    <source>
        <dbReference type="Proteomes" id="UP000186817"/>
    </source>
</evidence>
<dbReference type="AlphaFoldDB" id="A0A1Q9CHA4"/>
<dbReference type="Proteomes" id="UP000186817">
    <property type="component" value="Unassembled WGS sequence"/>
</dbReference>
<evidence type="ECO:0000313" key="2">
    <source>
        <dbReference type="EMBL" id="OLP82311.1"/>
    </source>
</evidence>
<keyword evidence="3" id="KW-1185">Reference proteome</keyword>
<reference evidence="2 3" key="1">
    <citation type="submission" date="2016-02" db="EMBL/GenBank/DDBJ databases">
        <title>Genome analysis of coral dinoflagellate symbionts highlights evolutionary adaptations to a symbiotic lifestyle.</title>
        <authorList>
            <person name="Aranda M."/>
            <person name="Li Y."/>
            <person name="Liew Y.J."/>
            <person name="Baumgarten S."/>
            <person name="Simakov O."/>
            <person name="Wilson M."/>
            <person name="Piel J."/>
            <person name="Ashoor H."/>
            <person name="Bougouffa S."/>
            <person name="Bajic V.B."/>
            <person name="Ryu T."/>
            <person name="Ravasi T."/>
            <person name="Bayer T."/>
            <person name="Micklem G."/>
            <person name="Kim H."/>
            <person name="Bhak J."/>
            <person name="Lajeunesse T.C."/>
            <person name="Voolstra C.R."/>
        </authorList>
    </citation>
    <scope>NUCLEOTIDE SEQUENCE [LARGE SCALE GENOMIC DNA]</scope>
    <source>
        <strain evidence="2 3">CCMP2467</strain>
    </source>
</reference>
<comment type="caution">
    <text evidence="2">The sequence shown here is derived from an EMBL/GenBank/DDBJ whole genome shotgun (WGS) entry which is preliminary data.</text>
</comment>
<dbReference type="EMBL" id="LSRX01001206">
    <property type="protein sequence ID" value="OLP82311.1"/>
    <property type="molecule type" value="Genomic_DNA"/>
</dbReference>
<organism evidence="2 3">
    <name type="scientific">Symbiodinium microadriaticum</name>
    <name type="common">Dinoflagellate</name>
    <name type="synonym">Zooxanthella microadriatica</name>
    <dbReference type="NCBI Taxonomy" id="2951"/>
    <lineage>
        <taxon>Eukaryota</taxon>
        <taxon>Sar</taxon>
        <taxon>Alveolata</taxon>
        <taxon>Dinophyceae</taxon>
        <taxon>Suessiales</taxon>
        <taxon>Symbiodiniaceae</taxon>
        <taxon>Symbiodinium</taxon>
    </lineage>
</organism>
<evidence type="ECO:0000256" key="1">
    <source>
        <dbReference type="SAM" id="MobiDB-lite"/>
    </source>
</evidence>